<reference evidence="1 2" key="1">
    <citation type="submission" date="2024-01" db="EMBL/GenBank/DDBJ databases">
        <title>The complete chloroplast genome sequence of Lithospermum erythrorhizon: insights into the phylogenetic relationship among Boraginaceae species and the maternal lineages of purple gromwells.</title>
        <authorList>
            <person name="Okada T."/>
            <person name="Watanabe K."/>
        </authorList>
    </citation>
    <scope>NUCLEOTIDE SEQUENCE [LARGE SCALE GENOMIC DNA]</scope>
</reference>
<organism evidence="1 2">
    <name type="scientific">Lithospermum erythrorhizon</name>
    <name type="common">Purple gromwell</name>
    <name type="synonym">Lithospermum officinale var. erythrorhizon</name>
    <dbReference type="NCBI Taxonomy" id="34254"/>
    <lineage>
        <taxon>Eukaryota</taxon>
        <taxon>Viridiplantae</taxon>
        <taxon>Streptophyta</taxon>
        <taxon>Embryophyta</taxon>
        <taxon>Tracheophyta</taxon>
        <taxon>Spermatophyta</taxon>
        <taxon>Magnoliopsida</taxon>
        <taxon>eudicotyledons</taxon>
        <taxon>Gunneridae</taxon>
        <taxon>Pentapetalae</taxon>
        <taxon>asterids</taxon>
        <taxon>lamiids</taxon>
        <taxon>Boraginales</taxon>
        <taxon>Boraginaceae</taxon>
        <taxon>Boraginoideae</taxon>
        <taxon>Lithospermeae</taxon>
        <taxon>Lithospermum</taxon>
    </lineage>
</organism>
<keyword evidence="2" id="KW-1185">Reference proteome</keyword>
<proteinExistence type="predicted"/>
<name>A0AAV3NLH3_LITER</name>
<accession>A0AAV3NLH3</accession>
<gene>
    <name evidence="1" type="ORF">LIER_01607</name>
</gene>
<protein>
    <submittedName>
        <fullName evidence="1">Uncharacterized protein</fullName>
    </submittedName>
</protein>
<dbReference type="EMBL" id="BAABME010000157">
    <property type="protein sequence ID" value="GAA0140219.1"/>
    <property type="molecule type" value="Genomic_DNA"/>
</dbReference>
<comment type="caution">
    <text evidence="1">The sequence shown here is derived from an EMBL/GenBank/DDBJ whole genome shotgun (WGS) entry which is preliminary data.</text>
</comment>
<dbReference type="AlphaFoldDB" id="A0AAV3NLH3"/>
<sequence>MPEKSLEEPLDSSPIQCIWYPGKPNQGKPSYPHHLPDHFVGFMPIGSKEGYKNDHSYFVDTSYALPSGVEVLIILFLLSRNRSNLRDVHSWAESARVTEEFEQEKSSMGESMRKIREERDSAFAKKEKVILRCNDLLHRQEKLISDHPASERRLTSEMEILKSNS</sequence>
<evidence type="ECO:0000313" key="2">
    <source>
        <dbReference type="Proteomes" id="UP001454036"/>
    </source>
</evidence>
<evidence type="ECO:0000313" key="1">
    <source>
        <dbReference type="EMBL" id="GAA0140219.1"/>
    </source>
</evidence>
<dbReference type="Proteomes" id="UP001454036">
    <property type="component" value="Unassembled WGS sequence"/>
</dbReference>